<protein>
    <submittedName>
        <fullName evidence="2">Uncharacterized protein</fullName>
    </submittedName>
</protein>
<evidence type="ECO:0000313" key="2">
    <source>
        <dbReference type="EMBL" id="MRX74234.1"/>
    </source>
</evidence>
<keyword evidence="3" id="KW-1185">Reference proteome</keyword>
<evidence type="ECO:0000313" key="3">
    <source>
        <dbReference type="Proteomes" id="UP000448867"/>
    </source>
</evidence>
<accession>A0A7X2J2S4</accession>
<name>A0A7X2J2S4_9BACI</name>
<organism evidence="2 3">
    <name type="scientific">Metabacillus lacus</name>
    <dbReference type="NCBI Taxonomy" id="1983721"/>
    <lineage>
        <taxon>Bacteria</taxon>
        <taxon>Bacillati</taxon>
        <taxon>Bacillota</taxon>
        <taxon>Bacilli</taxon>
        <taxon>Bacillales</taxon>
        <taxon>Bacillaceae</taxon>
        <taxon>Metabacillus</taxon>
    </lineage>
</organism>
<keyword evidence="1" id="KW-0732">Signal</keyword>
<reference evidence="2 3" key="1">
    <citation type="submission" date="2019-11" db="EMBL/GenBank/DDBJ databases">
        <title>Bacillus lacus genome.</title>
        <authorList>
            <person name="Allen C.J."/>
            <person name="Newman J.D."/>
        </authorList>
    </citation>
    <scope>NUCLEOTIDE SEQUENCE [LARGE SCALE GENOMIC DNA]</scope>
    <source>
        <strain evidence="2 3">KCTC 33946</strain>
    </source>
</reference>
<dbReference type="EMBL" id="WKKI01000071">
    <property type="protein sequence ID" value="MRX74234.1"/>
    <property type="molecule type" value="Genomic_DNA"/>
</dbReference>
<feature type="chain" id="PRO_5031429093" evidence="1">
    <location>
        <begin position="21"/>
        <end position="75"/>
    </location>
</feature>
<feature type="signal peptide" evidence="1">
    <location>
        <begin position="1"/>
        <end position="20"/>
    </location>
</feature>
<evidence type="ECO:0000256" key="1">
    <source>
        <dbReference type="SAM" id="SignalP"/>
    </source>
</evidence>
<gene>
    <name evidence="2" type="ORF">GJU40_19105</name>
</gene>
<dbReference type="RefSeq" id="WP_154309688.1">
    <property type="nucleotide sequence ID" value="NZ_WKKI01000071.1"/>
</dbReference>
<dbReference type="Proteomes" id="UP000448867">
    <property type="component" value="Unassembled WGS sequence"/>
</dbReference>
<sequence>MKNLLIVFSIILVLTGCGQAKGTVTGGSNELSKDQRNKDMLTNEEIVNALEGKGVTLDFVRKRVEKYFFGNPPTG</sequence>
<comment type="caution">
    <text evidence="2">The sequence shown here is derived from an EMBL/GenBank/DDBJ whole genome shotgun (WGS) entry which is preliminary data.</text>
</comment>
<proteinExistence type="predicted"/>
<dbReference type="AlphaFoldDB" id="A0A7X2J2S4"/>
<dbReference type="PROSITE" id="PS51257">
    <property type="entry name" value="PROKAR_LIPOPROTEIN"/>
    <property type="match status" value="1"/>
</dbReference>